<evidence type="ECO:0000313" key="1">
    <source>
        <dbReference type="EMBL" id="CBA17455.1"/>
    </source>
</evidence>
<protein>
    <submittedName>
        <fullName evidence="1">Uncharacterized protein</fullName>
    </submittedName>
</protein>
<proteinExistence type="predicted"/>
<accession>D2UGE4</accession>
<dbReference type="KEGG" id="xal:XALC_2978"/>
<gene>
    <name evidence="1" type="ordered locus">XALc_2978</name>
</gene>
<dbReference type="EMBL" id="FP565176">
    <property type="protein sequence ID" value="CBA17455.1"/>
    <property type="molecule type" value="Genomic_DNA"/>
</dbReference>
<keyword evidence="2" id="KW-1185">Reference proteome</keyword>
<dbReference type="AlphaFoldDB" id="D2UGE4"/>
<reference evidence="1 2" key="1">
    <citation type="journal article" date="2009" name="BMC Genomics">
        <title>The complete genome sequence of Xanthomonas albilineans provides new insights into the reductive genome evolution of the xylem-limited Xanthomonadaceae.</title>
        <authorList>
            <person name="Pieretti I."/>
            <person name="Royer M."/>
            <person name="Barbe V."/>
            <person name="Carrere S."/>
            <person name="Koebnik R."/>
            <person name="Cociancich S."/>
            <person name="Couloux A."/>
            <person name="Darrasse A."/>
            <person name="Gouzy J."/>
            <person name="Jacques M.A."/>
            <person name="Lauber E."/>
            <person name="Manceau C."/>
            <person name="Mangenot S."/>
            <person name="Poussier S."/>
            <person name="Segurens B."/>
            <person name="Szurek B."/>
            <person name="Verdier V."/>
            <person name="Arlat M."/>
            <person name="Rott P."/>
        </authorList>
    </citation>
    <scope>NUCLEOTIDE SEQUENCE [LARGE SCALE GENOMIC DNA]</scope>
    <source>
        <strain evidence="2">GPE PC73 / CFBP 7063</strain>
    </source>
</reference>
<name>D2UGE4_XANAP</name>
<dbReference type="Proteomes" id="UP000001890">
    <property type="component" value="Chromosome"/>
</dbReference>
<evidence type="ECO:0000313" key="2">
    <source>
        <dbReference type="Proteomes" id="UP000001890"/>
    </source>
</evidence>
<sequence>MPTTIDKQAASPVKLSAIIMKIHSSIRNFRKSALLIVFALVATGASTWADAQQAAQLRIRSYNSNVKGIWIQNENNPNGWMCFPLTSPGETPGPGVLIGSKFSAYALSSTECANGGQRIQNMYSKNYTVPDTNRVVIAITATKLYFNP</sequence>
<organism evidence="1 2">
    <name type="scientific">Xanthomonas albilineans (strain GPE PC73 / CFBP 7063)</name>
    <dbReference type="NCBI Taxonomy" id="380358"/>
    <lineage>
        <taxon>Bacteria</taxon>
        <taxon>Pseudomonadati</taxon>
        <taxon>Pseudomonadota</taxon>
        <taxon>Gammaproteobacteria</taxon>
        <taxon>Lysobacterales</taxon>
        <taxon>Lysobacteraceae</taxon>
        <taxon>Xanthomonas</taxon>
    </lineage>
</organism>